<dbReference type="Proteomes" id="UP001634007">
    <property type="component" value="Unassembled WGS sequence"/>
</dbReference>
<feature type="signal peptide" evidence="1">
    <location>
        <begin position="1"/>
        <end position="21"/>
    </location>
</feature>
<dbReference type="PANTHER" id="PTHR35106:SF4">
    <property type="entry name" value="OS09G0485800 PROTEIN"/>
    <property type="match status" value="1"/>
</dbReference>
<name>A0ABD3J0G5_EUCGL</name>
<comment type="caution">
    <text evidence="2">The sequence shown here is derived from an EMBL/GenBank/DDBJ whole genome shotgun (WGS) entry which is preliminary data.</text>
</comment>
<organism evidence="2 3">
    <name type="scientific">Eucalyptus globulus</name>
    <name type="common">Tasmanian blue gum</name>
    <dbReference type="NCBI Taxonomy" id="34317"/>
    <lineage>
        <taxon>Eukaryota</taxon>
        <taxon>Viridiplantae</taxon>
        <taxon>Streptophyta</taxon>
        <taxon>Embryophyta</taxon>
        <taxon>Tracheophyta</taxon>
        <taxon>Spermatophyta</taxon>
        <taxon>Magnoliopsida</taxon>
        <taxon>eudicotyledons</taxon>
        <taxon>Gunneridae</taxon>
        <taxon>Pentapetalae</taxon>
        <taxon>rosids</taxon>
        <taxon>malvids</taxon>
        <taxon>Myrtales</taxon>
        <taxon>Myrtaceae</taxon>
        <taxon>Myrtoideae</taxon>
        <taxon>Eucalypteae</taxon>
        <taxon>Eucalyptus</taxon>
    </lineage>
</organism>
<feature type="chain" id="PRO_5044860698" description="Secreted protein" evidence="1">
    <location>
        <begin position="22"/>
        <end position="191"/>
    </location>
</feature>
<dbReference type="PANTHER" id="PTHR35106">
    <property type="entry name" value="BNAA07G25190D PROTEIN"/>
    <property type="match status" value="1"/>
</dbReference>
<evidence type="ECO:0000256" key="1">
    <source>
        <dbReference type="SAM" id="SignalP"/>
    </source>
</evidence>
<evidence type="ECO:0000313" key="2">
    <source>
        <dbReference type="EMBL" id="KAL3719175.1"/>
    </source>
</evidence>
<sequence>MLASALSVPGLSLSLLAHSHAIARPNCIECDSEFRRKRMAMACRIAYNQGLVSISCEAMMAMPYSNHVKNKIRCSSSDVGKERENQPKKRCLRCNTFYVDAHNSPTACSFHGHTTGEKGLFALAPPHQGIDGEWSDLSGVIVYRWNEKSNRPNTGRANWKRRWSCCSEYDENAPPCRCGWHVSYDDGFTLY</sequence>
<keyword evidence="3" id="KW-1185">Reference proteome</keyword>
<reference evidence="2 3" key="1">
    <citation type="submission" date="2024-11" db="EMBL/GenBank/DDBJ databases">
        <title>Chromosome-level genome assembly of Eucalyptus globulus Labill. provides insights into its genome evolution.</title>
        <authorList>
            <person name="Li X."/>
        </authorList>
    </citation>
    <scope>NUCLEOTIDE SEQUENCE [LARGE SCALE GENOMIC DNA]</scope>
    <source>
        <strain evidence="2">CL2024</strain>
        <tissue evidence="2">Fresh tender leaves</tissue>
    </source>
</reference>
<gene>
    <name evidence="2" type="ORF">ACJRO7_004174</name>
</gene>
<accession>A0ABD3J0G5</accession>
<dbReference type="EMBL" id="JBJKBG010000010">
    <property type="protein sequence ID" value="KAL3719175.1"/>
    <property type="molecule type" value="Genomic_DNA"/>
</dbReference>
<evidence type="ECO:0008006" key="4">
    <source>
        <dbReference type="Google" id="ProtNLM"/>
    </source>
</evidence>
<keyword evidence="1" id="KW-0732">Signal</keyword>
<evidence type="ECO:0000313" key="3">
    <source>
        <dbReference type="Proteomes" id="UP001634007"/>
    </source>
</evidence>
<proteinExistence type="predicted"/>
<dbReference type="AlphaFoldDB" id="A0ABD3J0G5"/>
<protein>
    <recommendedName>
        <fullName evidence="4">Secreted protein</fullName>
    </recommendedName>
</protein>